<sequence>MSREVAAPSATSRWSPVVSKALWKRRAACEEERLQALEMEIAGLESAVQAVFRRLIQCRVSLLNALSL</sequence>
<evidence type="ECO:0000313" key="4">
    <source>
        <dbReference type="Proteomes" id="UP001341281"/>
    </source>
</evidence>
<accession>A0AAQ3WLA9</accession>
<keyword evidence="1" id="KW-0175">Coiled coil</keyword>
<evidence type="ECO:0000313" key="3">
    <source>
        <dbReference type="EMBL" id="WVZ65923.1"/>
    </source>
</evidence>
<dbReference type="AlphaFoldDB" id="A0AAQ3WLA9"/>
<gene>
    <name evidence="2" type="ORF">U9M48_015209</name>
    <name evidence="3" type="ORF">U9M48_015210</name>
</gene>
<dbReference type="EMBL" id="CP144747">
    <property type="protein sequence ID" value="WVZ65922.1"/>
    <property type="molecule type" value="Genomic_DNA"/>
</dbReference>
<dbReference type="PANTHER" id="PTHR33070:SF86">
    <property type="entry name" value="DUF241 DOMAIN-CONTAINING PROTEIN"/>
    <property type="match status" value="1"/>
</dbReference>
<dbReference type="EMBL" id="CP144747">
    <property type="protein sequence ID" value="WVZ65923.1"/>
    <property type="molecule type" value="Genomic_DNA"/>
</dbReference>
<reference evidence="2 4" key="1">
    <citation type="submission" date="2024-02" db="EMBL/GenBank/DDBJ databases">
        <title>High-quality chromosome-scale genome assembly of Pensacola bahiagrass (Paspalum notatum Flugge var. saurae).</title>
        <authorList>
            <person name="Vega J.M."/>
            <person name="Podio M."/>
            <person name="Orjuela J."/>
            <person name="Siena L.A."/>
            <person name="Pessino S.C."/>
            <person name="Combes M.C."/>
            <person name="Mariac C."/>
            <person name="Albertini E."/>
            <person name="Pupilli F."/>
            <person name="Ortiz J.P.A."/>
            <person name="Leblanc O."/>
        </authorList>
    </citation>
    <scope>NUCLEOTIDE SEQUENCE [LARGE SCALE GENOMIC DNA]</scope>
    <source>
        <strain evidence="2">R1</strain>
        <tissue evidence="2">Leaf</tissue>
    </source>
</reference>
<evidence type="ECO:0000256" key="1">
    <source>
        <dbReference type="SAM" id="Coils"/>
    </source>
</evidence>
<dbReference type="Pfam" id="PF03087">
    <property type="entry name" value="BPS1"/>
    <property type="match status" value="1"/>
</dbReference>
<proteinExistence type="predicted"/>
<evidence type="ECO:0000313" key="2">
    <source>
        <dbReference type="EMBL" id="WVZ65922.1"/>
    </source>
</evidence>
<dbReference type="GO" id="GO:0048367">
    <property type="term" value="P:shoot system development"/>
    <property type="evidence" value="ECO:0007669"/>
    <property type="project" value="InterPro"/>
</dbReference>
<name>A0AAQ3WLA9_PASNO</name>
<organism evidence="2 4">
    <name type="scientific">Paspalum notatum var. saurae</name>
    <dbReference type="NCBI Taxonomy" id="547442"/>
    <lineage>
        <taxon>Eukaryota</taxon>
        <taxon>Viridiplantae</taxon>
        <taxon>Streptophyta</taxon>
        <taxon>Embryophyta</taxon>
        <taxon>Tracheophyta</taxon>
        <taxon>Spermatophyta</taxon>
        <taxon>Magnoliopsida</taxon>
        <taxon>Liliopsida</taxon>
        <taxon>Poales</taxon>
        <taxon>Poaceae</taxon>
        <taxon>PACMAD clade</taxon>
        <taxon>Panicoideae</taxon>
        <taxon>Andropogonodae</taxon>
        <taxon>Paspaleae</taxon>
        <taxon>Paspalinae</taxon>
        <taxon>Paspalum</taxon>
    </lineage>
</organism>
<keyword evidence="4" id="KW-1185">Reference proteome</keyword>
<feature type="coiled-coil region" evidence="1">
    <location>
        <begin position="20"/>
        <end position="54"/>
    </location>
</feature>
<protein>
    <submittedName>
        <fullName evidence="2">Uncharacterized protein</fullName>
    </submittedName>
</protein>
<dbReference type="Proteomes" id="UP001341281">
    <property type="component" value="Chromosome 03"/>
</dbReference>
<dbReference type="GO" id="GO:0048364">
    <property type="term" value="P:root development"/>
    <property type="evidence" value="ECO:0007669"/>
    <property type="project" value="InterPro"/>
</dbReference>
<dbReference type="PANTHER" id="PTHR33070">
    <property type="entry name" value="OS06G0725500 PROTEIN"/>
    <property type="match status" value="1"/>
</dbReference>
<dbReference type="InterPro" id="IPR004320">
    <property type="entry name" value="BPS1_pln"/>
</dbReference>